<evidence type="ECO:0000313" key="3">
    <source>
        <dbReference type="EMBL" id="QJR11824.1"/>
    </source>
</evidence>
<dbReference type="InterPro" id="IPR010126">
    <property type="entry name" value="Esterase_phb"/>
</dbReference>
<evidence type="ECO:0008006" key="5">
    <source>
        <dbReference type="Google" id="ProtNLM"/>
    </source>
</evidence>
<dbReference type="Gene3D" id="3.40.50.1820">
    <property type="entry name" value="alpha/beta hydrolase"/>
    <property type="match status" value="1"/>
</dbReference>
<dbReference type="GO" id="GO:0005576">
    <property type="term" value="C:extracellular region"/>
    <property type="evidence" value="ECO:0007669"/>
    <property type="project" value="InterPro"/>
</dbReference>
<dbReference type="InterPro" id="IPR029058">
    <property type="entry name" value="AB_hydrolase_fold"/>
</dbReference>
<dbReference type="GO" id="GO:0016787">
    <property type="term" value="F:hydrolase activity"/>
    <property type="evidence" value="ECO:0007669"/>
    <property type="project" value="UniProtKB-KW"/>
</dbReference>
<name>A0A6M4GZ68_9PROT</name>
<dbReference type="KEGG" id="uru:DSM104443_02907"/>
<gene>
    <name evidence="3" type="ORF">DSM104443_02907</name>
</gene>
<dbReference type="AlphaFoldDB" id="A0A6M4GZ68"/>
<keyword evidence="2" id="KW-0378">Hydrolase</keyword>
<dbReference type="RefSeq" id="WP_171093487.1">
    <property type="nucleotide sequence ID" value="NZ_CP053069.1"/>
</dbReference>
<organism evidence="3 4">
    <name type="scientific">Usitatibacter rugosus</name>
    <dbReference type="NCBI Taxonomy" id="2732067"/>
    <lineage>
        <taxon>Bacteria</taxon>
        <taxon>Pseudomonadati</taxon>
        <taxon>Pseudomonadota</taxon>
        <taxon>Betaproteobacteria</taxon>
        <taxon>Nitrosomonadales</taxon>
        <taxon>Usitatibacteraceae</taxon>
        <taxon>Usitatibacter</taxon>
    </lineage>
</organism>
<reference evidence="3 4" key="1">
    <citation type="submission" date="2020-04" db="EMBL/GenBank/DDBJ databases">
        <title>Usitatibacter rugosus gen. nov., sp. nov. and Usitatibacter palustris sp. nov., novel members of Usitatibacteraceae fam. nov. within the order Nitrosomonadales isolated from soil.</title>
        <authorList>
            <person name="Huber K.J."/>
            <person name="Neumann-Schaal M."/>
            <person name="Geppert A."/>
            <person name="Luckner M."/>
            <person name="Wanner G."/>
            <person name="Overmann J."/>
        </authorList>
    </citation>
    <scope>NUCLEOTIDE SEQUENCE [LARGE SCALE GENOMIC DNA]</scope>
    <source>
        <strain evidence="3 4">0125_3</strain>
    </source>
</reference>
<evidence type="ECO:0000256" key="2">
    <source>
        <dbReference type="ARBA" id="ARBA00022801"/>
    </source>
</evidence>
<accession>A0A6M4GZ68</accession>
<protein>
    <recommendedName>
        <fullName evidence="5">Poly(Hydroxyalkanoate) depolymerase family esterase</fullName>
    </recommendedName>
</protein>
<dbReference type="PANTHER" id="PTHR43037">
    <property type="entry name" value="UNNAMED PRODUCT-RELATED"/>
    <property type="match status" value="1"/>
</dbReference>
<evidence type="ECO:0000313" key="4">
    <source>
        <dbReference type="Proteomes" id="UP000501534"/>
    </source>
</evidence>
<keyword evidence="4" id="KW-1185">Reference proteome</keyword>
<dbReference type="EMBL" id="CP053069">
    <property type="protein sequence ID" value="QJR11824.1"/>
    <property type="molecule type" value="Genomic_DNA"/>
</dbReference>
<dbReference type="Proteomes" id="UP000501534">
    <property type="component" value="Chromosome"/>
</dbReference>
<dbReference type="InterPro" id="IPR050955">
    <property type="entry name" value="Plant_Biomass_Hydrol_Est"/>
</dbReference>
<dbReference type="PANTHER" id="PTHR43037:SF1">
    <property type="entry name" value="BLL1128 PROTEIN"/>
    <property type="match status" value="1"/>
</dbReference>
<dbReference type="Pfam" id="PF10503">
    <property type="entry name" value="Esterase_PHB"/>
    <property type="match status" value="1"/>
</dbReference>
<dbReference type="SUPFAM" id="SSF53474">
    <property type="entry name" value="alpha/beta-Hydrolases"/>
    <property type="match status" value="1"/>
</dbReference>
<evidence type="ECO:0000256" key="1">
    <source>
        <dbReference type="ARBA" id="ARBA00022729"/>
    </source>
</evidence>
<proteinExistence type="predicted"/>
<keyword evidence="1" id="KW-0732">Signal</keyword>
<sequence>MIRRFIAFVRAFFARLFGRVERPGYFVKGSAAALLGQVVVAPFLPPSREYLVYVPRNYGGLKRHTLIVFIHGCKQTPEEFAAGTRIAALADTKGWIVLMPRQTERANRFGCWNWFDPQTSAGRGEAAIVLAQIKSVQRQFRVDKHHIVAAGFSSGGALAAALGIRHPRRFAGVFVHSGIACEAAHLPSSAYDVMARGARTDPAGIGRKARASSGAIRLPMLAVHGEDDEVVALINGEQVAEQFRALNGEGHQGEDLAPLVKVPKLAHAWSGGDGAYPFNDPKGPDATAMLGEFVERLRGN</sequence>